<evidence type="ECO:0000256" key="5">
    <source>
        <dbReference type="ARBA" id="ARBA00022491"/>
    </source>
</evidence>
<dbReference type="PANTHER" id="PTHR31734">
    <property type="entry name" value="AUXIN-RESPONSIVE PROTEIN IAA17"/>
    <property type="match status" value="1"/>
</dbReference>
<evidence type="ECO:0000256" key="9">
    <source>
        <dbReference type="ARBA" id="ARBA00023294"/>
    </source>
</evidence>
<keyword evidence="7 10" id="KW-0804">Transcription</keyword>
<dbReference type="Pfam" id="PF02309">
    <property type="entry name" value="AUX_IAA"/>
    <property type="match status" value="1"/>
</dbReference>
<name>A0AAV8R821_ENSVE</name>
<proteinExistence type="inferred from homology"/>
<dbReference type="InterPro" id="IPR033389">
    <property type="entry name" value="AUX/IAA_dom"/>
</dbReference>
<comment type="subunit">
    <text evidence="4 10">Homodimers and heterodimers.</text>
</comment>
<dbReference type="EMBL" id="JAQQAF010000004">
    <property type="protein sequence ID" value="KAJ8490936.1"/>
    <property type="molecule type" value="Genomic_DNA"/>
</dbReference>
<dbReference type="AlphaFoldDB" id="A0AAV8R821"/>
<evidence type="ECO:0000256" key="1">
    <source>
        <dbReference type="ARBA" id="ARBA00002159"/>
    </source>
</evidence>
<evidence type="ECO:0000256" key="7">
    <source>
        <dbReference type="ARBA" id="ARBA00023163"/>
    </source>
</evidence>
<sequence length="122" mass="14261">MRFVKVHKQGCAIARRINLKAHDDYESLRRALEDMFRDFLSSHKEWSDSVEVLKTNACIWVSADRYHPHMGSEEEDTGDVHIIYENHEGERMLITDVAWEVFVNTAKRLYIVKNPEAAAANW</sequence>
<protein>
    <recommendedName>
        <fullName evidence="10">Auxin-responsive protein</fullName>
    </recommendedName>
</protein>
<keyword evidence="8 10" id="KW-0539">Nucleus</keyword>
<evidence type="ECO:0000256" key="3">
    <source>
        <dbReference type="ARBA" id="ARBA00006728"/>
    </source>
</evidence>
<feature type="domain" description="PB1" evidence="11">
    <location>
        <begin position="1"/>
        <end position="114"/>
    </location>
</feature>
<dbReference type="InterPro" id="IPR003311">
    <property type="entry name" value="AUX_IAA"/>
</dbReference>
<comment type="similarity">
    <text evidence="3 10">Belongs to the Aux/IAA family.</text>
</comment>
<keyword evidence="9 10" id="KW-0927">Auxin signaling pathway</keyword>
<evidence type="ECO:0000313" key="12">
    <source>
        <dbReference type="EMBL" id="KAJ8490936.1"/>
    </source>
</evidence>
<dbReference type="PANTHER" id="PTHR31734:SF120">
    <property type="entry name" value="AUXIN-RESPONSIVE PROTEIN IAA25"/>
    <property type="match status" value="1"/>
</dbReference>
<dbReference type="Proteomes" id="UP001222027">
    <property type="component" value="Unassembled WGS sequence"/>
</dbReference>
<comment type="caution">
    <text evidence="12">The sequence shown here is derived from an EMBL/GenBank/DDBJ whole genome shotgun (WGS) entry which is preliminary data.</text>
</comment>
<dbReference type="GO" id="GO:0009734">
    <property type="term" value="P:auxin-activated signaling pathway"/>
    <property type="evidence" value="ECO:0007669"/>
    <property type="project" value="UniProtKB-UniRule"/>
</dbReference>
<keyword evidence="6 10" id="KW-0805">Transcription regulation</keyword>
<dbReference type="Gene3D" id="3.10.20.90">
    <property type="entry name" value="Phosphatidylinositol 3-kinase Catalytic Subunit, Chain A, domain 1"/>
    <property type="match status" value="1"/>
</dbReference>
<keyword evidence="5 10" id="KW-0678">Repressor</keyword>
<dbReference type="PROSITE" id="PS51745">
    <property type="entry name" value="PB1"/>
    <property type="match status" value="1"/>
</dbReference>
<reference evidence="12 13" key="1">
    <citation type="submission" date="2022-12" db="EMBL/GenBank/DDBJ databases">
        <title>Chromosome-scale assembly of the Ensete ventricosum genome.</title>
        <authorList>
            <person name="Dussert Y."/>
            <person name="Stocks J."/>
            <person name="Wendawek A."/>
            <person name="Woldeyes F."/>
            <person name="Nichols R.A."/>
            <person name="Borrell J.S."/>
        </authorList>
    </citation>
    <scope>NUCLEOTIDE SEQUENCE [LARGE SCALE GENOMIC DNA]</scope>
    <source>
        <strain evidence="13">cv. Maze</strain>
        <tissue evidence="12">Seeds</tissue>
    </source>
</reference>
<comment type="function">
    <text evidence="1 10">Aux/IAA proteins are short-lived transcriptional factors that function as repressors of early auxin response genes at low auxin concentrations.</text>
</comment>
<gene>
    <name evidence="12" type="ORF">OPV22_012657</name>
</gene>
<evidence type="ECO:0000313" key="13">
    <source>
        <dbReference type="Proteomes" id="UP001222027"/>
    </source>
</evidence>
<keyword evidence="13" id="KW-1185">Reference proteome</keyword>
<comment type="subcellular location">
    <subcellularLocation>
        <location evidence="2 10">Nucleus</location>
    </subcellularLocation>
</comment>
<dbReference type="GO" id="GO:0005634">
    <property type="term" value="C:nucleus"/>
    <property type="evidence" value="ECO:0007669"/>
    <property type="project" value="UniProtKB-SubCell"/>
</dbReference>
<dbReference type="InterPro" id="IPR053793">
    <property type="entry name" value="PB1-like"/>
</dbReference>
<dbReference type="GO" id="GO:0006355">
    <property type="term" value="P:regulation of DNA-templated transcription"/>
    <property type="evidence" value="ECO:0007669"/>
    <property type="project" value="InterPro"/>
</dbReference>
<evidence type="ECO:0000256" key="10">
    <source>
        <dbReference type="RuleBase" id="RU004549"/>
    </source>
</evidence>
<evidence type="ECO:0000256" key="6">
    <source>
        <dbReference type="ARBA" id="ARBA00023015"/>
    </source>
</evidence>
<accession>A0AAV8R821</accession>
<evidence type="ECO:0000256" key="2">
    <source>
        <dbReference type="ARBA" id="ARBA00004123"/>
    </source>
</evidence>
<dbReference type="SUPFAM" id="SSF54277">
    <property type="entry name" value="CAD &amp; PB1 domains"/>
    <property type="match status" value="1"/>
</dbReference>
<evidence type="ECO:0000256" key="4">
    <source>
        <dbReference type="ARBA" id="ARBA00011726"/>
    </source>
</evidence>
<evidence type="ECO:0000259" key="11">
    <source>
        <dbReference type="PROSITE" id="PS51745"/>
    </source>
</evidence>
<evidence type="ECO:0000256" key="8">
    <source>
        <dbReference type="ARBA" id="ARBA00023242"/>
    </source>
</evidence>
<organism evidence="12 13">
    <name type="scientific">Ensete ventricosum</name>
    <name type="common">Abyssinian banana</name>
    <name type="synonym">Musa ensete</name>
    <dbReference type="NCBI Taxonomy" id="4639"/>
    <lineage>
        <taxon>Eukaryota</taxon>
        <taxon>Viridiplantae</taxon>
        <taxon>Streptophyta</taxon>
        <taxon>Embryophyta</taxon>
        <taxon>Tracheophyta</taxon>
        <taxon>Spermatophyta</taxon>
        <taxon>Magnoliopsida</taxon>
        <taxon>Liliopsida</taxon>
        <taxon>Zingiberales</taxon>
        <taxon>Musaceae</taxon>
        <taxon>Ensete</taxon>
    </lineage>
</organism>